<keyword evidence="6" id="KW-0378">Hydrolase</keyword>
<feature type="region of interest" description="Disordered" evidence="15">
    <location>
        <begin position="1"/>
        <end position="23"/>
    </location>
</feature>
<dbReference type="EMBL" id="JALLPJ020000177">
    <property type="protein sequence ID" value="KAL3799670.1"/>
    <property type="molecule type" value="Genomic_DNA"/>
</dbReference>
<feature type="compositionally biased region" description="Polar residues" evidence="15">
    <location>
        <begin position="1211"/>
        <end position="1228"/>
    </location>
</feature>
<keyword evidence="5" id="KW-0227">DNA damage</keyword>
<dbReference type="GO" id="GO:0005634">
    <property type="term" value="C:nucleus"/>
    <property type="evidence" value="ECO:0007669"/>
    <property type="project" value="UniProtKB-SubCell"/>
</dbReference>
<evidence type="ECO:0000256" key="15">
    <source>
        <dbReference type="SAM" id="MobiDB-lite"/>
    </source>
</evidence>
<keyword evidence="12" id="KW-0234">DNA repair</keyword>
<keyword evidence="9" id="KW-0408">Iron</keyword>
<dbReference type="Proteomes" id="UP001530400">
    <property type="component" value="Unassembled WGS sequence"/>
</dbReference>
<keyword evidence="4" id="KW-0547">Nucleotide-binding</keyword>
<dbReference type="PANTHER" id="PTHR11472:SF34">
    <property type="entry name" value="REGULATOR OF TELOMERE ELONGATION HELICASE 1"/>
    <property type="match status" value="1"/>
</dbReference>
<dbReference type="Pfam" id="PF23109">
    <property type="entry name" value="ARCH_RTEL1"/>
    <property type="match status" value="1"/>
</dbReference>
<evidence type="ECO:0000313" key="18">
    <source>
        <dbReference type="Proteomes" id="UP001530400"/>
    </source>
</evidence>
<dbReference type="GO" id="GO:0006281">
    <property type="term" value="P:DNA repair"/>
    <property type="evidence" value="ECO:0007669"/>
    <property type="project" value="UniProtKB-KW"/>
</dbReference>
<feature type="region of interest" description="Disordered" evidence="15">
    <location>
        <begin position="180"/>
        <end position="200"/>
    </location>
</feature>
<evidence type="ECO:0000256" key="4">
    <source>
        <dbReference type="ARBA" id="ARBA00022741"/>
    </source>
</evidence>
<comment type="subcellular location">
    <subcellularLocation>
        <location evidence="1">Nucleus</location>
    </subcellularLocation>
</comment>
<keyword evidence="7" id="KW-0347">Helicase</keyword>
<feature type="compositionally biased region" description="Low complexity" evidence="15">
    <location>
        <begin position="182"/>
        <end position="195"/>
    </location>
</feature>
<evidence type="ECO:0000256" key="1">
    <source>
        <dbReference type="ARBA" id="ARBA00004123"/>
    </source>
</evidence>
<keyword evidence="3" id="KW-0479">Metal-binding</keyword>
<dbReference type="InterPro" id="IPR014013">
    <property type="entry name" value="Helic_SF1/SF2_ATP-bd_DinG/Rad3"/>
</dbReference>
<dbReference type="PROSITE" id="PS51193">
    <property type="entry name" value="HELICASE_ATP_BIND_2"/>
    <property type="match status" value="1"/>
</dbReference>
<organism evidence="17 18">
    <name type="scientific">Cyclotella atomus</name>
    <dbReference type="NCBI Taxonomy" id="382360"/>
    <lineage>
        <taxon>Eukaryota</taxon>
        <taxon>Sar</taxon>
        <taxon>Stramenopiles</taxon>
        <taxon>Ochrophyta</taxon>
        <taxon>Bacillariophyta</taxon>
        <taxon>Coscinodiscophyceae</taxon>
        <taxon>Thalassiosirophycidae</taxon>
        <taxon>Stephanodiscales</taxon>
        <taxon>Stephanodiscaceae</taxon>
        <taxon>Cyclotella</taxon>
    </lineage>
</organism>
<evidence type="ECO:0000256" key="11">
    <source>
        <dbReference type="ARBA" id="ARBA00023125"/>
    </source>
</evidence>
<dbReference type="Gene3D" id="3.40.50.300">
    <property type="entry name" value="P-loop containing nucleotide triphosphate hydrolases"/>
    <property type="match status" value="2"/>
</dbReference>
<evidence type="ECO:0000256" key="7">
    <source>
        <dbReference type="ARBA" id="ARBA00022806"/>
    </source>
</evidence>
<feature type="compositionally biased region" description="Polar residues" evidence="15">
    <location>
        <begin position="13"/>
        <end position="23"/>
    </location>
</feature>
<gene>
    <name evidence="17" type="ORF">ACHAWO_002854</name>
</gene>
<evidence type="ECO:0000256" key="13">
    <source>
        <dbReference type="ARBA" id="ARBA00023235"/>
    </source>
</evidence>
<keyword evidence="8" id="KW-0067">ATP-binding</keyword>
<evidence type="ECO:0000256" key="6">
    <source>
        <dbReference type="ARBA" id="ARBA00022801"/>
    </source>
</evidence>
<evidence type="ECO:0000256" key="5">
    <source>
        <dbReference type="ARBA" id="ARBA00022763"/>
    </source>
</evidence>
<dbReference type="InterPro" id="IPR013020">
    <property type="entry name" value="Rad3/Chl1-like"/>
</dbReference>
<feature type="compositionally biased region" description="Basic residues" evidence="15">
    <location>
        <begin position="1"/>
        <end position="10"/>
    </location>
</feature>
<evidence type="ECO:0000313" key="17">
    <source>
        <dbReference type="EMBL" id="KAL3799670.1"/>
    </source>
</evidence>
<name>A0ABD3QGV8_9STRA</name>
<dbReference type="NCBIfam" id="TIGR00604">
    <property type="entry name" value="rad3"/>
    <property type="match status" value="1"/>
</dbReference>
<dbReference type="SMART" id="SM00491">
    <property type="entry name" value="HELICc2"/>
    <property type="match status" value="1"/>
</dbReference>
<dbReference type="InterPro" id="IPR006554">
    <property type="entry name" value="Helicase-like_DEXD_c2"/>
</dbReference>
<keyword evidence="2" id="KW-0004">4Fe-4S</keyword>
<feature type="compositionally biased region" description="Basic and acidic residues" evidence="15">
    <location>
        <begin position="976"/>
        <end position="988"/>
    </location>
</feature>
<feature type="region of interest" description="Disordered" evidence="15">
    <location>
        <begin position="1182"/>
        <end position="1260"/>
    </location>
</feature>
<dbReference type="GO" id="GO:0016787">
    <property type="term" value="F:hydrolase activity"/>
    <property type="evidence" value="ECO:0007669"/>
    <property type="project" value="UniProtKB-KW"/>
</dbReference>
<keyword evidence="11" id="KW-0238">DNA-binding</keyword>
<dbReference type="InterPro" id="IPR027417">
    <property type="entry name" value="P-loop_NTPase"/>
</dbReference>
<keyword evidence="18" id="KW-1185">Reference proteome</keyword>
<feature type="region of interest" description="Disordered" evidence="15">
    <location>
        <begin position="743"/>
        <end position="773"/>
    </location>
</feature>
<dbReference type="Pfam" id="PF06733">
    <property type="entry name" value="DEAD_2"/>
    <property type="match status" value="1"/>
</dbReference>
<dbReference type="SMART" id="SM00488">
    <property type="entry name" value="DEXDc2"/>
    <property type="match status" value="1"/>
</dbReference>
<evidence type="ECO:0000256" key="2">
    <source>
        <dbReference type="ARBA" id="ARBA00022485"/>
    </source>
</evidence>
<dbReference type="GO" id="GO:0051539">
    <property type="term" value="F:4 iron, 4 sulfur cluster binding"/>
    <property type="evidence" value="ECO:0007669"/>
    <property type="project" value="UniProtKB-KW"/>
</dbReference>
<comment type="caution">
    <text evidence="17">The sequence shown here is derived from an EMBL/GenBank/DDBJ whole genome shotgun (WGS) entry which is preliminary data.</text>
</comment>
<dbReference type="GO" id="GO:0046872">
    <property type="term" value="F:metal ion binding"/>
    <property type="evidence" value="ECO:0007669"/>
    <property type="project" value="UniProtKB-KW"/>
</dbReference>
<accession>A0ABD3QGV8</accession>
<keyword evidence="10" id="KW-0411">Iron-sulfur</keyword>
<evidence type="ECO:0000256" key="12">
    <source>
        <dbReference type="ARBA" id="ARBA00023204"/>
    </source>
</evidence>
<dbReference type="CDD" id="cd17970">
    <property type="entry name" value="DEAHc_FancJ"/>
    <property type="match status" value="1"/>
</dbReference>
<dbReference type="Pfam" id="PF13307">
    <property type="entry name" value="Helicase_C_2"/>
    <property type="match status" value="1"/>
</dbReference>
<dbReference type="CDD" id="cd18788">
    <property type="entry name" value="SF2_C_XPD"/>
    <property type="match status" value="1"/>
</dbReference>
<evidence type="ECO:0000256" key="10">
    <source>
        <dbReference type="ARBA" id="ARBA00023014"/>
    </source>
</evidence>
<protein>
    <recommendedName>
        <fullName evidence="16">Helicase ATP-binding domain-containing protein</fullName>
    </recommendedName>
</protein>
<dbReference type="SUPFAM" id="SSF52540">
    <property type="entry name" value="P-loop containing nucleoside triphosphate hydrolases"/>
    <property type="match status" value="1"/>
</dbReference>
<dbReference type="InterPro" id="IPR010614">
    <property type="entry name" value="RAD3-like_helicase_DEAD"/>
</dbReference>
<evidence type="ECO:0000256" key="3">
    <source>
        <dbReference type="ARBA" id="ARBA00022723"/>
    </source>
</evidence>
<dbReference type="InterPro" id="IPR045028">
    <property type="entry name" value="DinG/Rad3-like"/>
</dbReference>
<dbReference type="InterPro" id="IPR057498">
    <property type="entry name" value="Rtel1_ARCH"/>
</dbReference>
<dbReference type="GO" id="GO:0005524">
    <property type="term" value="F:ATP binding"/>
    <property type="evidence" value="ECO:0007669"/>
    <property type="project" value="UniProtKB-KW"/>
</dbReference>
<feature type="region of interest" description="Disordered" evidence="15">
    <location>
        <begin position="964"/>
        <end position="988"/>
    </location>
</feature>
<dbReference type="GO" id="GO:0004386">
    <property type="term" value="F:helicase activity"/>
    <property type="evidence" value="ECO:0007669"/>
    <property type="project" value="UniProtKB-KW"/>
</dbReference>
<sequence length="1325" mass="146980">MLAANYKRKATPASKTTNTGSSTSETIFATASSNTSGAAPVKVGSNPTTIQINNIPVHFPFKPYDVQTKYMQSVLDALQGGQHALLESPTGTGKTLCLLCSTLAWQQAQKGLNNRADVMNGSQSNSQGNVSVKTPASRIIYASRTHSQLSQVVREMKNTRYRPRHAVLGSREHMCIHPKVNPQSTSKTKPQPTSSDINHSCNKLNKERKCMYRNTLDEHGPNWHPPCHDLKAGDENQPVRDMEDLVTAGKENRVCPFYYTRGLIAGAEIIFAPYNYLFDRDARETTLAEVDFANSILIFDEAHNLEEFASESSSFDLSSNDIAGCVHEVQRALQYLELNPDITEGGSKLKDNMLRLKSIFLKLETFMVDGLAELIRAKKTAVAPTGESSHSGKFMFDIFREGAGITHGNSGIFCAFVKQVQELILEFKGSSSSSATPRLDHFVNCLKRVFGTGSEMLAVARSKSYRVHVTKVQQNTNGGFSDGRTISYWCFAPSLAMRELAFLKVRSILITSGTLSPLPSFSMELGLEFPIQLENKHVIKPEQIFVRVIGKGVSGKQLSSKFGRRDDPEYIMELGNTLASLCRNIPGGVLIFFPSYSSMQTCVERWGGPSNHKKANDKGGQFFAARKKPQTLRYSFPQMPTHFMAQSEASTPWKRLLSRKAIVLEPRTTSDLNDAIAEFKKFISLPKSPGCILMGVCRGKISEGIDFTDDMCRAVVVTGLPFAPYLDPKVKLKRDFLDAAKAGEKTPSSVDGGFGNGNSATSEKPKPKKSTTLSGAEWYNQQAHRAVNQAIGRVIRHRNDYGAVLFLDHRFSEPRNCNGLSKWLRPYLIDESFGASTRGIVGFFKEAKAKADESRVRPVLRYEEPSQHVSRTDSSFENQVTQIAVISSSHGGTSTTDSFIPESLIKKRFDLNDISSKECEMQTDAKATRACTLADAYSKDKPPANPLPMHEEGPSIWNDLSKSGASNTLNPIPSKLSKDLSTTRRSRDDAKQQAKTFFDCAKQVLSKEDLLKTQQLLVGMKAHGDTKDSHSYVKTAKELLALLAGVGQIDRKRMKLISLLYPLLPGKFRYSLEKLGRKLCFERSRFYELCKSTLAETDFDIVRKTTSRLMVDVRCSVNPIDDSTSNDRSILESLHKVLSVMSTNSIDPNHLFDLLPQSYQRKAQAINIELAKEREMAKAKKHLKQQKGEDSVNVTLFQRNRPKTLVPAANHTEQPESGESQTNLTQALSKGKAITDEKKARVTTLQHHSGNKRTPVPSVATVTKRACKSAAGKNADAVDLFLKQVKQDVYKPRAERLKGKIKAHVPENFMCSICNTHAKEVSAQY</sequence>
<feature type="domain" description="Helicase ATP-binding" evidence="16">
    <location>
        <begin position="53"/>
        <end position="349"/>
    </location>
</feature>
<evidence type="ECO:0000259" key="16">
    <source>
        <dbReference type="PROSITE" id="PS51193"/>
    </source>
</evidence>
<evidence type="ECO:0000256" key="8">
    <source>
        <dbReference type="ARBA" id="ARBA00022840"/>
    </source>
</evidence>
<keyword evidence="14" id="KW-0539">Nucleus</keyword>
<evidence type="ECO:0000256" key="9">
    <source>
        <dbReference type="ARBA" id="ARBA00023004"/>
    </source>
</evidence>
<keyword evidence="13" id="KW-0413">Isomerase</keyword>
<dbReference type="GO" id="GO:0003677">
    <property type="term" value="F:DNA binding"/>
    <property type="evidence" value="ECO:0007669"/>
    <property type="project" value="UniProtKB-KW"/>
</dbReference>
<dbReference type="PANTHER" id="PTHR11472">
    <property type="entry name" value="DNA REPAIR DEAD HELICASE RAD3/XP-D SUBFAMILY MEMBER"/>
    <property type="match status" value="1"/>
</dbReference>
<evidence type="ECO:0000256" key="14">
    <source>
        <dbReference type="ARBA" id="ARBA00023242"/>
    </source>
</evidence>
<dbReference type="InterPro" id="IPR006555">
    <property type="entry name" value="ATP-dep_Helicase_C"/>
</dbReference>
<reference evidence="17 18" key="1">
    <citation type="submission" date="2024-10" db="EMBL/GenBank/DDBJ databases">
        <title>Updated reference genomes for cyclostephanoid diatoms.</title>
        <authorList>
            <person name="Roberts W.R."/>
            <person name="Alverson A.J."/>
        </authorList>
    </citation>
    <scope>NUCLEOTIDE SEQUENCE [LARGE SCALE GENOMIC DNA]</scope>
    <source>
        <strain evidence="17 18">AJA010-31</strain>
    </source>
</reference>
<proteinExistence type="predicted"/>